<evidence type="ECO:0000313" key="2">
    <source>
        <dbReference type="EnsemblMetazoa" id="GPPI036271-PA"/>
    </source>
</evidence>
<dbReference type="AlphaFoldDB" id="A0A1B0BPA2"/>
<feature type="transmembrane region" description="Helical" evidence="1">
    <location>
        <begin position="12"/>
        <end position="36"/>
    </location>
</feature>
<proteinExistence type="predicted"/>
<dbReference type="EMBL" id="JXJN01017874">
    <property type="status" value="NOT_ANNOTATED_CDS"/>
    <property type="molecule type" value="Genomic_DNA"/>
</dbReference>
<name>A0A1B0BPA2_9MUSC</name>
<evidence type="ECO:0000313" key="3">
    <source>
        <dbReference type="Proteomes" id="UP000092460"/>
    </source>
</evidence>
<protein>
    <submittedName>
        <fullName evidence="2">Uncharacterized protein</fullName>
    </submittedName>
</protein>
<dbReference type="Proteomes" id="UP000092460">
    <property type="component" value="Unassembled WGS sequence"/>
</dbReference>
<dbReference type="VEuPathDB" id="VectorBase:GPPI036271"/>
<keyword evidence="3" id="KW-1185">Reference proteome</keyword>
<accession>A0A1B0BPA2</accession>
<reference evidence="3" key="1">
    <citation type="submission" date="2015-01" db="EMBL/GenBank/DDBJ databases">
        <authorList>
            <person name="Aksoy S."/>
            <person name="Warren W."/>
            <person name="Wilson R.K."/>
        </authorList>
    </citation>
    <scope>NUCLEOTIDE SEQUENCE [LARGE SCALE GENOMIC DNA]</scope>
    <source>
        <strain evidence="3">IAEA</strain>
    </source>
</reference>
<evidence type="ECO:0000256" key="1">
    <source>
        <dbReference type="SAM" id="Phobius"/>
    </source>
</evidence>
<reference evidence="2" key="2">
    <citation type="submission" date="2020-05" db="UniProtKB">
        <authorList>
            <consortium name="EnsemblMetazoa"/>
        </authorList>
    </citation>
    <scope>IDENTIFICATION</scope>
    <source>
        <strain evidence="2">IAEA</strain>
    </source>
</reference>
<keyword evidence="1" id="KW-0812">Transmembrane</keyword>
<keyword evidence="1" id="KW-0472">Membrane</keyword>
<dbReference type="EnsemblMetazoa" id="GPPI036271-RA">
    <property type="protein sequence ID" value="GPPI036271-PA"/>
    <property type="gene ID" value="GPPI036271"/>
</dbReference>
<organism evidence="2 3">
    <name type="scientific">Glossina palpalis gambiensis</name>
    <dbReference type="NCBI Taxonomy" id="67801"/>
    <lineage>
        <taxon>Eukaryota</taxon>
        <taxon>Metazoa</taxon>
        <taxon>Ecdysozoa</taxon>
        <taxon>Arthropoda</taxon>
        <taxon>Hexapoda</taxon>
        <taxon>Insecta</taxon>
        <taxon>Pterygota</taxon>
        <taxon>Neoptera</taxon>
        <taxon>Endopterygota</taxon>
        <taxon>Diptera</taxon>
        <taxon>Brachycera</taxon>
        <taxon>Muscomorpha</taxon>
        <taxon>Hippoboscoidea</taxon>
        <taxon>Glossinidae</taxon>
        <taxon>Glossina</taxon>
    </lineage>
</organism>
<sequence length="102" mass="11969">MCIYTKQQKQQQVVCILIFFCILVDLFSWFIVFVHLDVQHLVNYINNELNDEGDVDNYTNNDDNNDDDHGTDDVLSMMPDVCCLMMLNNGHQTLTYDTDWLI</sequence>
<keyword evidence="1" id="KW-1133">Transmembrane helix</keyword>